<evidence type="ECO:0000313" key="1">
    <source>
        <dbReference type="EMBL" id="GCF95504.1"/>
    </source>
</evidence>
<evidence type="ECO:0000313" key="2">
    <source>
        <dbReference type="Proteomes" id="UP000290567"/>
    </source>
</evidence>
<accession>A0A4P5PFH0</accession>
<keyword evidence="2" id="KW-1185">Reference proteome</keyword>
<reference evidence="2" key="1">
    <citation type="submission" date="2019-02" db="EMBL/GenBank/DDBJ databases">
        <title>Draft genome sequence of Enterococcus sp. Gos25-1.</title>
        <authorList>
            <person name="Tanaka N."/>
            <person name="Shiwa Y."/>
            <person name="Fujita N."/>
        </authorList>
    </citation>
    <scope>NUCLEOTIDE SEQUENCE [LARGE SCALE GENOMIC DNA]</scope>
    <source>
        <strain evidence="2">Gos25-1</strain>
    </source>
</reference>
<comment type="caution">
    <text evidence="1">The sequence shown here is derived from an EMBL/GenBank/DDBJ whole genome shotgun (WGS) entry which is preliminary data.</text>
</comment>
<sequence>MILNHHIGSKIWLGNNIPAITEQDLGLDYFSFVVPDQAELDRHEKKVQEVVAYTFAAALLVWLLR</sequence>
<organism evidence="1 2">
    <name type="scientific">Enterococcus florum</name>
    <dbReference type="NCBI Taxonomy" id="2480627"/>
    <lineage>
        <taxon>Bacteria</taxon>
        <taxon>Bacillati</taxon>
        <taxon>Bacillota</taxon>
        <taxon>Bacilli</taxon>
        <taxon>Lactobacillales</taxon>
        <taxon>Enterococcaceae</taxon>
        <taxon>Enterococcus</taxon>
    </lineage>
</organism>
<dbReference type="EMBL" id="BJCC01000033">
    <property type="protein sequence ID" value="GCF95504.1"/>
    <property type="molecule type" value="Genomic_DNA"/>
</dbReference>
<dbReference type="AlphaFoldDB" id="A0A4P5PFH0"/>
<proteinExistence type="predicted"/>
<gene>
    <name evidence="1" type="ORF">NRIC_33950</name>
</gene>
<protein>
    <submittedName>
        <fullName evidence="1">Uncharacterized protein</fullName>
    </submittedName>
</protein>
<dbReference type="Proteomes" id="UP000290567">
    <property type="component" value="Unassembled WGS sequence"/>
</dbReference>
<name>A0A4P5PFH0_9ENTE</name>